<dbReference type="InterPro" id="IPR010343">
    <property type="entry name" value="ArAE_1"/>
</dbReference>
<evidence type="ECO:0000256" key="4">
    <source>
        <dbReference type="ARBA" id="ARBA00022989"/>
    </source>
</evidence>
<dbReference type="STRING" id="1121307.CLCY_10c00810"/>
<dbReference type="RefSeq" id="WP_048569950.1">
    <property type="nucleotide sequence ID" value="NZ_LFVU01000007.1"/>
</dbReference>
<keyword evidence="8" id="KW-1185">Reference proteome</keyword>
<evidence type="ECO:0000313" key="8">
    <source>
        <dbReference type="Proteomes" id="UP000036756"/>
    </source>
</evidence>
<name>A0A0J8D935_CLOCY</name>
<dbReference type="GO" id="GO:0005886">
    <property type="term" value="C:plasma membrane"/>
    <property type="evidence" value="ECO:0007669"/>
    <property type="project" value="UniProtKB-SubCell"/>
</dbReference>
<evidence type="ECO:0008006" key="9">
    <source>
        <dbReference type="Google" id="ProtNLM"/>
    </source>
</evidence>
<gene>
    <name evidence="7" type="ORF">CLCY_10c00810</name>
</gene>
<keyword evidence="2" id="KW-1003">Cell membrane</keyword>
<reference evidence="7 8" key="1">
    <citation type="submission" date="2015-06" db="EMBL/GenBank/DDBJ databases">
        <title>Draft genome sequence of the purine-degrading Clostridium cylindrosporum HC-1 (DSM 605).</title>
        <authorList>
            <person name="Poehlein A."/>
            <person name="Schiel-Bengelsdorf B."/>
            <person name="Bengelsdorf F."/>
            <person name="Daniel R."/>
            <person name="Duerre P."/>
        </authorList>
    </citation>
    <scope>NUCLEOTIDE SEQUENCE [LARGE SCALE GENOMIC DNA]</scope>
    <source>
        <strain evidence="7 8">DSM 605</strain>
    </source>
</reference>
<protein>
    <recommendedName>
        <fullName evidence="9">Aromatic acid exporter family protein</fullName>
    </recommendedName>
</protein>
<feature type="transmembrane region" description="Helical" evidence="6">
    <location>
        <begin position="56"/>
        <end position="73"/>
    </location>
</feature>
<dbReference type="AlphaFoldDB" id="A0A0J8D935"/>
<feature type="transmembrane region" description="Helical" evidence="6">
    <location>
        <begin position="85"/>
        <end position="112"/>
    </location>
</feature>
<keyword evidence="3 6" id="KW-0812">Transmembrane</keyword>
<evidence type="ECO:0000256" key="3">
    <source>
        <dbReference type="ARBA" id="ARBA00022692"/>
    </source>
</evidence>
<comment type="subcellular location">
    <subcellularLocation>
        <location evidence="1">Cell membrane</location>
        <topology evidence="1">Multi-pass membrane protein</topology>
    </subcellularLocation>
</comment>
<comment type="caution">
    <text evidence="7">The sequence shown here is derived from an EMBL/GenBank/DDBJ whole genome shotgun (WGS) entry which is preliminary data.</text>
</comment>
<evidence type="ECO:0000313" key="7">
    <source>
        <dbReference type="EMBL" id="KMT22535.1"/>
    </source>
</evidence>
<feature type="transmembrane region" description="Helical" evidence="6">
    <location>
        <begin position="12"/>
        <end position="36"/>
    </location>
</feature>
<dbReference type="PANTHER" id="PTHR30509">
    <property type="entry name" value="P-HYDROXYBENZOIC ACID EFFLUX PUMP SUBUNIT-RELATED"/>
    <property type="match status" value="1"/>
</dbReference>
<evidence type="ECO:0000256" key="2">
    <source>
        <dbReference type="ARBA" id="ARBA00022475"/>
    </source>
</evidence>
<sequence>MKYGIGIRNLKTAIAVFLSIGASTLLSFKSPYLAAITSLLVMESSVVDTLRSGKNRIISTIFGAIIAFLLCLIKPGDLLLSSIGIVIIISVCGILNWNFSIPTSGIVFLSIMFGVTPNMDAFEYSLSAIIQTFLGISIAFIVNFLIAPPNHIASILKSYQILRDKTSELIKKRLCYNEVVDTFGFYDKIQKLSDELSTLLEEIRISKDRPLYADNIKEIILLHKHIYFHLTVLNDLDKEYCLSKENLAKLQVIYGITPDTSKCVSKEENIVFNYHVEKILDAFISLQGLPITRDE</sequence>
<dbReference type="PATRIC" id="fig|1121307.3.peg.84"/>
<dbReference type="PANTHER" id="PTHR30509:SF9">
    <property type="entry name" value="MULTIDRUG RESISTANCE PROTEIN MDTO"/>
    <property type="match status" value="1"/>
</dbReference>
<proteinExistence type="predicted"/>
<dbReference type="Pfam" id="PF06081">
    <property type="entry name" value="ArAE_1"/>
    <property type="match status" value="1"/>
</dbReference>
<evidence type="ECO:0000256" key="1">
    <source>
        <dbReference type="ARBA" id="ARBA00004651"/>
    </source>
</evidence>
<dbReference type="EMBL" id="LFVU01000007">
    <property type="protein sequence ID" value="KMT22535.1"/>
    <property type="molecule type" value="Genomic_DNA"/>
</dbReference>
<keyword evidence="4 6" id="KW-1133">Transmembrane helix</keyword>
<feature type="transmembrane region" description="Helical" evidence="6">
    <location>
        <begin position="124"/>
        <end position="147"/>
    </location>
</feature>
<evidence type="ECO:0000256" key="5">
    <source>
        <dbReference type="ARBA" id="ARBA00023136"/>
    </source>
</evidence>
<dbReference type="Proteomes" id="UP000036756">
    <property type="component" value="Unassembled WGS sequence"/>
</dbReference>
<keyword evidence="5 6" id="KW-0472">Membrane</keyword>
<organism evidence="7 8">
    <name type="scientific">Clostridium cylindrosporum DSM 605</name>
    <dbReference type="NCBI Taxonomy" id="1121307"/>
    <lineage>
        <taxon>Bacteria</taxon>
        <taxon>Bacillati</taxon>
        <taxon>Bacillota</taxon>
        <taxon>Clostridia</taxon>
        <taxon>Eubacteriales</taxon>
        <taxon>Clostridiaceae</taxon>
        <taxon>Clostridium</taxon>
    </lineage>
</organism>
<evidence type="ECO:0000256" key="6">
    <source>
        <dbReference type="SAM" id="Phobius"/>
    </source>
</evidence>
<accession>A0A0J8D935</accession>